<keyword evidence="1" id="KW-0805">Transcription regulation</keyword>
<dbReference type="PANTHER" id="PTHR33164">
    <property type="entry name" value="TRANSCRIPTIONAL REGULATOR, MARR FAMILY"/>
    <property type="match status" value="1"/>
</dbReference>
<keyword evidence="2" id="KW-0238">DNA-binding</keyword>
<dbReference type="Gene3D" id="1.10.10.10">
    <property type="entry name" value="Winged helix-like DNA-binding domain superfamily/Winged helix DNA-binding domain"/>
    <property type="match status" value="1"/>
</dbReference>
<evidence type="ECO:0000313" key="5">
    <source>
        <dbReference type="EMBL" id="PXX42300.1"/>
    </source>
</evidence>
<dbReference type="GO" id="GO:0006950">
    <property type="term" value="P:response to stress"/>
    <property type="evidence" value="ECO:0007669"/>
    <property type="project" value="TreeGrafter"/>
</dbReference>
<organism evidence="5 6">
    <name type="scientific">Aquitalea magnusonii</name>
    <dbReference type="NCBI Taxonomy" id="332411"/>
    <lineage>
        <taxon>Bacteria</taxon>
        <taxon>Pseudomonadati</taxon>
        <taxon>Pseudomonadota</taxon>
        <taxon>Betaproteobacteria</taxon>
        <taxon>Neisseriales</taxon>
        <taxon>Chromobacteriaceae</taxon>
        <taxon>Aquitalea</taxon>
    </lineage>
</organism>
<dbReference type="Proteomes" id="UP000248395">
    <property type="component" value="Unassembled WGS sequence"/>
</dbReference>
<dbReference type="OrthoDB" id="6002259at2"/>
<feature type="domain" description="HTH marR-type" evidence="4">
    <location>
        <begin position="8"/>
        <end position="141"/>
    </location>
</feature>
<keyword evidence="6" id="KW-1185">Reference proteome</keyword>
<dbReference type="Pfam" id="PF12802">
    <property type="entry name" value="MarR_2"/>
    <property type="match status" value="1"/>
</dbReference>
<dbReference type="PROSITE" id="PS01117">
    <property type="entry name" value="HTH_MARR_1"/>
    <property type="match status" value="1"/>
</dbReference>
<name>A0A318J585_9NEIS</name>
<dbReference type="SMART" id="SM00347">
    <property type="entry name" value="HTH_MARR"/>
    <property type="match status" value="1"/>
</dbReference>
<comment type="caution">
    <text evidence="5">The sequence shown here is derived from an EMBL/GenBank/DDBJ whole genome shotgun (WGS) entry which is preliminary data.</text>
</comment>
<proteinExistence type="predicted"/>
<dbReference type="PANTHER" id="PTHR33164:SF64">
    <property type="entry name" value="TRANSCRIPTIONAL REGULATOR SLYA"/>
    <property type="match status" value="1"/>
</dbReference>
<dbReference type="InterPro" id="IPR039422">
    <property type="entry name" value="MarR/SlyA-like"/>
</dbReference>
<evidence type="ECO:0000313" key="6">
    <source>
        <dbReference type="Proteomes" id="UP000248395"/>
    </source>
</evidence>
<evidence type="ECO:0000256" key="1">
    <source>
        <dbReference type="ARBA" id="ARBA00023015"/>
    </source>
</evidence>
<evidence type="ECO:0000256" key="3">
    <source>
        <dbReference type="ARBA" id="ARBA00023163"/>
    </source>
</evidence>
<dbReference type="PRINTS" id="PR00598">
    <property type="entry name" value="HTHMARR"/>
</dbReference>
<accession>A0A318J585</accession>
<dbReference type="InterPro" id="IPR036388">
    <property type="entry name" value="WH-like_DNA-bd_sf"/>
</dbReference>
<dbReference type="GO" id="GO:0003677">
    <property type="term" value="F:DNA binding"/>
    <property type="evidence" value="ECO:0007669"/>
    <property type="project" value="UniProtKB-KW"/>
</dbReference>
<protein>
    <submittedName>
        <fullName evidence="5">MarR family transcriptional regulator</fullName>
    </submittedName>
</protein>
<keyword evidence="3" id="KW-0804">Transcription</keyword>
<sequence>MNSVDLLRLGITSAIMHAGRKWRQISQAVVLTHGLTAPGASALIFIGRLGEGINQVALAEEIGIEGPSLVRVIDQLASAGLVRREKDKVDRRSNTLWFTEQGRALSDKIEAELVDLRALVFKDVAPADLEATLRVFAAVESAYQRPELVAELAAMAGQARA</sequence>
<dbReference type="GO" id="GO:0003700">
    <property type="term" value="F:DNA-binding transcription factor activity"/>
    <property type="evidence" value="ECO:0007669"/>
    <property type="project" value="InterPro"/>
</dbReference>
<dbReference type="SUPFAM" id="SSF46785">
    <property type="entry name" value="Winged helix' DNA-binding domain"/>
    <property type="match status" value="1"/>
</dbReference>
<evidence type="ECO:0000259" key="4">
    <source>
        <dbReference type="PROSITE" id="PS50995"/>
    </source>
</evidence>
<reference evidence="5 6" key="1">
    <citation type="submission" date="2018-05" db="EMBL/GenBank/DDBJ databases">
        <title>Genomic Encyclopedia of Type Strains, Phase IV (KMG-IV): sequencing the most valuable type-strain genomes for metagenomic binning, comparative biology and taxonomic classification.</title>
        <authorList>
            <person name="Goeker M."/>
        </authorList>
    </citation>
    <scope>NUCLEOTIDE SEQUENCE [LARGE SCALE GENOMIC DNA]</scope>
    <source>
        <strain evidence="5 6">DSM 25134</strain>
    </source>
</reference>
<dbReference type="InterPro" id="IPR023187">
    <property type="entry name" value="Tscrpt_reg_MarR-type_CS"/>
</dbReference>
<dbReference type="InterPro" id="IPR036390">
    <property type="entry name" value="WH_DNA-bd_sf"/>
</dbReference>
<dbReference type="InterPro" id="IPR000835">
    <property type="entry name" value="HTH_MarR-typ"/>
</dbReference>
<evidence type="ECO:0000256" key="2">
    <source>
        <dbReference type="ARBA" id="ARBA00023125"/>
    </source>
</evidence>
<dbReference type="EMBL" id="QJKC01000019">
    <property type="protein sequence ID" value="PXX42300.1"/>
    <property type="molecule type" value="Genomic_DNA"/>
</dbReference>
<dbReference type="PROSITE" id="PS50995">
    <property type="entry name" value="HTH_MARR_2"/>
    <property type="match status" value="1"/>
</dbReference>
<gene>
    <name evidence="5" type="ORF">DFR38_11913</name>
</gene>
<dbReference type="AlphaFoldDB" id="A0A318J585"/>